<protein>
    <recommendedName>
        <fullName evidence="1">MAE-28990/MAE-18760-like HEPN domain-containing protein</fullName>
    </recommendedName>
</protein>
<dbReference type="Pfam" id="PF18737">
    <property type="entry name" value="HEPN_MAE_28990"/>
    <property type="match status" value="1"/>
</dbReference>
<dbReference type="HOGENOM" id="CLU_100975_0_0_5"/>
<dbReference type="eggNOG" id="ENOG502ZC55">
    <property type="taxonomic scope" value="Bacteria"/>
</dbReference>
<evidence type="ECO:0000259" key="1">
    <source>
        <dbReference type="Pfam" id="PF18737"/>
    </source>
</evidence>
<dbReference type="OrthoDB" id="571721at2"/>
<accession>Q2IY11</accession>
<organism evidence="2 3">
    <name type="scientific">Rhodopseudomonas palustris (strain HaA2)</name>
    <dbReference type="NCBI Taxonomy" id="316058"/>
    <lineage>
        <taxon>Bacteria</taxon>
        <taxon>Pseudomonadati</taxon>
        <taxon>Pseudomonadota</taxon>
        <taxon>Alphaproteobacteria</taxon>
        <taxon>Hyphomicrobiales</taxon>
        <taxon>Nitrobacteraceae</taxon>
        <taxon>Rhodopseudomonas</taxon>
    </lineage>
</organism>
<sequence>MTYTFLSDFEDRKRQVRHYLAVVSKAERETGLGASRVQDGRLLTLRAGTFLILYNLIEASTRGALETIHDKIITSEIPFHLLTTPLKKEIIRLFKKEADPATHCSMDDFSSAFVAIALANGIKLSGNVDAKAIRVICECYGFSHRTDSRTTRDGSDLVTIKRNRNDLAHGRKTFEEIGRDHTAPELLLLSRRSMRYMDGILSNVAYYLEHERYLELPPIALDIQPLSVRFSAVT</sequence>
<keyword evidence="3" id="KW-1185">Reference proteome</keyword>
<dbReference type="AlphaFoldDB" id="Q2IY11"/>
<proteinExistence type="predicted"/>
<feature type="domain" description="MAE-28990/MAE-18760-like HEPN" evidence="1">
    <location>
        <begin position="4"/>
        <end position="213"/>
    </location>
</feature>
<dbReference type="Proteomes" id="UP000008809">
    <property type="component" value="Chromosome"/>
</dbReference>
<dbReference type="RefSeq" id="WP_011441086.1">
    <property type="nucleotide sequence ID" value="NC_007778.1"/>
</dbReference>
<evidence type="ECO:0000313" key="2">
    <source>
        <dbReference type="EMBL" id="ABD06899.1"/>
    </source>
</evidence>
<dbReference type="KEGG" id="rpb:RPB_2194"/>
<reference evidence="2 3" key="1">
    <citation type="submission" date="2006-01" db="EMBL/GenBank/DDBJ databases">
        <title>Complete sequence of Rhodopseudomonas palustris HaA2.</title>
        <authorList>
            <consortium name="US DOE Joint Genome Institute"/>
            <person name="Copeland A."/>
            <person name="Lucas S."/>
            <person name="Lapidus A."/>
            <person name="Barry K."/>
            <person name="Detter J.C."/>
            <person name="Glavina T."/>
            <person name="Hammon N."/>
            <person name="Israni S."/>
            <person name="Pitluck S."/>
            <person name="Chain P."/>
            <person name="Malfatti S."/>
            <person name="Shin M."/>
            <person name="Vergez L."/>
            <person name="Schmutz J."/>
            <person name="Larimer F."/>
            <person name="Land M."/>
            <person name="Hauser L."/>
            <person name="Pelletier D.A."/>
            <person name="Kyrpides N."/>
            <person name="Anderson I."/>
            <person name="Oda Y."/>
            <person name="Harwood C.S."/>
            <person name="Richardson P."/>
        </authorList>
    </citation>
    <scope>NUCLEOTIDE SEQUENCE [LARGE SCALE GENOMIC DNA]</scope>
    <source>
        <strain evidence="2 3">HaA2</strain>
    </source>
</reference>
<name>Q2IY11_RHOP2</name>
<evidence type="ECO:0000313" key="3">
    <source>
        <dbReference type="Proteomes" id="UP000008809"/>
    </source>
</evidence>
<gene>
    <name evidence="2" type="ordered locus">RPB_2194</name>
</gene>
<dbReference type="InterPro" id="IPR040788">
    <property type="entry name" value="HEPN_MAE_28990"/>
</dbReference>
<dbReference type="EMBL" id="CP000250">
    <property type="protein sequence ID" value="ABD06899.1"/>
    <property type="molecule type" value="Genomic_DNA"/>
</dbReference>